<dbReference type="PANTHER" id="PTHR31302:SF32">
    <property type="entry name" value="PHOSPHOESTERASE"/>
    <property type="match status" value="1"/>
</dbReference>
<dbReference type="InterPro" id="IPR029052">
    <property type="entry name" value="Metallo-depent_PP-like"/>
</dbReference>
<dbReference type="PANTHER" id="PTHR31302">
    <property type="entry name" value="TRANSMEMBRANE PROTEIN WITH METALLOPHOSPHOESTERASE DOMAIN-RELATED"/>
    <property type="match status" value="1"/>
</dbReference>
<organism evidence="2 3">
    <name type="scientific">Sporosarcina aquimarina</name>
    <dbReference type="NCBI Taxonomy" id="114975"/>
    <lineage>
        <taxon>Bacteria</taxon>
        <taxon>Bacillati</taxon>
        <taxon>Bacillota</taxon>
        <taxon>Bacilli</taxon>
        <taxon>Bacillales</taxon>
        <taxon>Caryophanaceae</taxon>
        <taxon>Sporosarcina</taxon>
    </lineage>
</organism>
<protein>
    <submittedName>
        <fullName evidence="2">Metallophosphoesterase</fullName>
    </submittedName>
</protein>
<dbReference type="SUPFAM" id="SSF56300">
    <property type="entry name" value="Metallo-dependent phosphatases"/>
    <property type="match status" value="1"/>
</dbReference>
<evidence type="ECO:0000313" key="3">
    <source>
        <dbReference type="Proteomes" id="UP001280629"/>
    </source>
</evidence>
<evidence type="ECO:0000313" key="2">
    <source>
        <dbReference type="EMBL" id="MDW0109100.1"/>
    </source>
</evidence>
<feature type="domain" description="Calcineurin-like phosphoesterase" evidence="1">
    <location>
        <begin position="49"/>
        <end position="206"/>
    </location>
</feature>
<dbReference type="Gene3D" id="3.60.21.10">
    <property type="match status" value="1"/>
</dbReference>
<dbReference type="PROSITE" id="PS51257">
    <property type="entry name" value="PROKAR_LIPOPROTEIN"/>
    <property type="match status" value="1"/>
</dbReference>
<proteinExistence type="predicted"/>
<sequence length="268" mass="29643">MKVLWIGLYTLLAFSCALFMSMFCSAHRNSVKLLRMQTNSNHLSNAELTVFFISDIHRRKVSSKLLKKVKEQNKFIDLVIIGGDLAEKGVPSSRVRSNVRQLASLGPVYYIWGNNDREIGETTIRDLISEVNGEILANKSTLIPKHPDWILSGADDPSSGNTNLQKALSYDGEYTYHLLAVHSPSLFDKAAKIADPDFMVAGHTHGGQIRLGPFGMQPRGTFVEKGGRGRLISNGFGTSLIPLRLGAPPETHLITINYEKKKGKGKHD</sequence>
<comment type="caution">
    <text evidence="2">The sequence shown here is derived from an EMBL/GenBank/DDBJ whole genome shotgun (WGS) entry which is preliminary data.</text>
</comment>
<keyword evidence="3" id="KW-1185">Reference proteome</keyword>
<dbReference type="RefSeq" id="WP_317934496.1">
    <property type="nucleotide sequence ID" value="NZ_JAUBDH010000002.1"/>
</dbReference>
<dbReference type="InterPro" id="IPR004843">
    <property type="entry name" value="Calcineurin-like_PHP"/>
</dbReference>
<dbReference type="Proteomes" id="UP001280629">
    <property type="component" value="Unassembled WGS sequence"/>
</dbReference>
<evidence type="ECO:0000259" key="1">
    <source>
        <dbReference type="Pfam" id="PF00149"/>
    </source>
</evidence>
<dbReference type="Pfam" id="PF00149">
    <property type="entry name" value="Metallophos"/>
    <property type="match status" value="1"/>
</dbReference>
<reference evidence="2 3" key="1">
    <citation type="submission" date="2023-06" db="EMBL/GenBank/DDBJ databases">
        <title>Sporosarcina sp. nov., isolated from Korean traditional fermented seafood 'Jeotgal'.</title>
        <authorList>
            <person name="Yang A.-I."/>
            <person name="Shin N.-R."/>
        </authorList>
    </citation>
    <scope>NUCLEOTIDE SEQUENCE [LARGE SCALE GENOMIC DNA]</scope>
    <source>
        <strain evidence="2 3">KCTC3840</strain>
    </source>
</reference>
<gene>
    <name evidence="2" type="ORF">QT716_03435</name>
</gene>
<name>A0ABU4FWM2_9BACL</name>
<dbReference type="InterPro" id="IPR051158">
    <property type="entry name" value="Metallophosphoesterase_sf"/>
</dbReference>
<dbReference type="EMBL" id="JAUBDH010000002">
    <property type="protein sequence ID" value="MDW0109100.1"/>
    <property type="molecule type" value="Genomic_DNA"/>
</dbReference>
<accession>A0ABU4FWM2</accession>